<keyword evidence="4 8" id="KW-0812">Transmembrane</keyword>
<protein>
    <submittedName>
        <fullName evidence="9">Glycosyl transferase</fullName>
    </submittedName>
</protein>
<comment type="subcellular location">
    <subcellularLocation>
        <location evidence="1">Cell membrane</location>
        <topology evidence="1">Multi-pass membrane protein</topology>
    </subcellularLocation>
</comment>
<feature type="transmembrane region" description="Helical" evidence="8">
    <location>
        <begin position="205"/>
        <end position="223"/>
    </location>
</feature>
<evidence type="ECO:0000256" key="6">
    <source>
        <dbReference type="ARBA" id="ARBA00023136"/>
    </source>
</evidence>
<dbReference type="InterPro" id="IPR000715">
    <property type="entry name" value="Glycosyl_transferase_4"/>
</dbReference>
<sequence length="338" mass="35737">MDAAGACVAWLVCWLLAHPRNPWQVLDWPNERSLHDRPVPRTGGLAIVCGVLVAAFGLSWDAAPGGLVTAAAILAVALVSWYDDRKGLSPRLRLAVHGAAAMTVAVAGIRPPVAWLPGVTVTLGGSITVLVTTLFLVWWINLYNFMDGMDGFAGGMAVFGFGALAMLGYRAHDPAFAGIALMVASAALGFTVANFPPARLFMGDMGATVLGFMAGIMILTGSARGDFPLWAGLAVFSPFLVDATVTLLKRVARGERLTAAHRGHYYQRLVRAGLSHRRTVLGEYGLMVVCGLSAYAGTGASRPVQWAIIAALAILYGVLAALVRWREGHGQICGKDAR</sequence>
<dbReference type="Proteomes" id="UP000253250">
    <property type="component" value="Unassembled WGS sequence"/>
</dbReference>
<keyword evidence="7" id="KW-0460">Magnesium</keyword>
<feature type="transmembrane region" description="Helical" evidence="8">
    <location>
        <begin position="229"/>
        <end position="248"/>
    </location>
</feature>
<dbReference type="GO" id="GO:0044038">
    <property type="term" value="P:cell wall macromolecule biosynthetic process"/>
    <property type="evidence" value="ECO:0007669"/>
    <property type="project" value="TreeGrafter"/>
</dbReference>
<dbReference type="Pfam" id="PF00953">
    <property type="entry name" value="Glycos_transf_4"/>
    <property type="match status" value="1"/>
</dbReference>
<feature type="transmembrane region" description="Helical" evidence="8">
    <location>
        <begin position="119"/>
        <end position="140"/>
    </location>
</feature>
<keyword evidence="3 9" id="KW-0808">Transferase</keyword>
<dbReference type="GO" id="GO:0009103">
    <property type="term" value="P:lipopolysaccharide biosynthetic process"/>
    <property type="evidence" value="ECO:0007669"/>
    <property type="project" value="TreeGrafter"/>
</dbReference>
<dbReference type="CDD" id="cd06854">
    <property type="entry name" value="GT_WbpL_WbcO_like"/>
    <property type="match status" value="1"/>
</dbReference>
<keyword evidence="5 8" id="KW-1133">Transmembrane helix</keyword>
<organism evidence="9 10">
    <name type="scientific">Acidiferrobacter thiooxydans</name>
    <dbReference type="NCBI Taxonomy" id="163359"/>
    <lineage>
        <taxon>Bacteria</taxon>
        <taxon>Pseudomonadati</taxon>
        <taxon>Pseudomonadota</taxon>
        <taxon>Gammaproteobacteria</taxon>
        <taxon>Acidiferrobacterales</taxon>
        <taxon>Acidiferrobacteraceae</taxon>
        <taxon>Acidiferrobacter</taxon>
    </lineage>
</organism>
<dbReference type="GO" id="GO:0046872">
    <property type="term" value="F:metal ion binding"/>
    <property type="evidence" value="ECO:0007669"/>
    <property type="project" value="UniProtKB-KW"/>
</dbReference>
<keyword evidence="10" id="KW-1185">Reference proteome</keyword>
<gene>
    <name evidence="9" type="ORF">C4900_04335</name>
</gene>
<evidence type="ECO:0000256" key="8">
    <source>
        <dbReference type="SAM" id="Phobius"/>
    </source>
</evidence>
<keyword evidence="7" id="KW-0479">Metal-binding</keyword>
<comment type="caution">
    <text evidence="9">The sequence shown here is derived from an EMBL/GenBank/DDBJ whole genome shotgun (WGS) entry which is preliminary data.</text>
</comment>
<feature type="transmembrane region" description="Helical" evidence="8">
    <location>
        <begin position="62"/>
        <end position="82"/>
    </location>
</feature>
<dbReference type="GO" id="GO:0016780">
    <property type="term" value="F:phosphotransferase activity, for other substituted phosphate groups"/>
    <property type="evidence" value="ECO:0007669"/>
    <property type="project" value="InterPro"/>
</dbReference>
<dbReference type="PANTHER" id="PTHR22926:SF3">
    <property type="entry name" value="UNDECAPRENYL-PHOSPHATE ALPHA-N-ACETYLGLUCOSAMINYL 1-PHOSPHATE TRANSFERASE"/>
    <property type="match status" value="1"/>
</dbReference>
<dbReference type="EMBL" id="PSYR01000001">
    <property type="protein sequence ID" value="RCN58985.1"/>
    <property type="molecule type" value="Genomic_DNA"/>
</dbReference>
<feature type="transmembrane region" description="Helical" evidence="8">
    <location>
        <begin position="175"/>
        <end position="193"/>
    </location>
</feature>
<proteinExistence type="predicted"/>
<dbReference type="GO" id="GO:0005886">
    <property type="term" value="C:plasma membrane"/>
    <property type="evidence" value="ECO:0007669"/>
    <property type="project" value="UniProtKB-SubCell"/>
</dbReference>
<feature type="transmembrane region" description="Helical" evidence="8">
    <location>
        <begin position="304"/>
        <end position="325"/>
    </location>
</feature>
<feature type="transmembrane region" description="Helical" evidence="8">
    <location>
        <begin position="152"/>
        <end position="169"/>
    </location>
</feature>
<feature type="transmembrane region" description="Helical" evidence="8">
    <location>
        <begin position="94"/>
        <end position="113"/>
    </location>
</feature>
<keyword evidence="2" id="KW-1003">Cell membrane</keyword>
<evidence type="ECO:0000256" key="5">
    <source>
        <dbReference type="ARBA" id="ARBA00022989"/>
    </source>
</evidence>
<dbReference type="AlphaFoldDB" id="A0A368HLS5"/>
<evidence type="ECO:0000256" key="4">
    <source>
        <dbReference type="ARBA" id="ARBA00022692"/>
    </source>
</evidence>
<dbReference type="GO" id="GO:0071555">
    <property type="term" value="P:cell wall organization"/>
    <property type="evidence" value="ECO:0007669"/>
    <property type="project" value="TreeGrafter"/>
</dbReference>
<keyword evidence="6 8" id="KW-0472">Membrane</keyword>
<evidence type="ECO:0000256" key="7">
    <source>
        <dbReference type="PIRSR" id="PIRSR600715-1"/>
    </source>
</evidence>
<feature type="transmembrane region" description="Helical" evidence="8">
    <location>
        <begin position="281"/>
        <end position="298"/>
    </location>
</feature>
<comment type="cofactor">
    <cofactor evidence="7">
        <name>Mg(2+)</name>
        <dbReference type="ChEBI" id="CHEBI:18420"/>
    </cofactor>
</comment>
<evidence type="ECO:0000313" key="10">
    <source>
        <dbReference type="Proteomes" id="UP000253250"/>
    </source>
</evidence>
<dbReference type="PANTHER" id="PTHR22926">
    <property type="entry name" value="PHOSPHO-N-ACETYLMURAMOYL-PENTAPEPTIDE-TRANSFERASE"/>
    <property type="match status" value="1"/>
</dbReference>
<evidence type="ECO:0000313" key="9">
    <source>
        <dbReference type="EMBL" id="RCN58985.1"/>
    </source>
</evidence>
<reference evidence="9 10" key="1">
    <citation type="submission" date="2018-02" db="EMBL/GenBank/DDBJ databases">
        <title>Insights into the biology of acidophilic members of the Acidiferrobacteraceae family derived from comparative genomic analyses.</title>
        <authorList>
            <person name="Issotta F."/>
            <person name="Thyssen C."/>
            <person name="Mena C."/>
            <person name="Moya A."/>
            <person name="Bellenberg S."/>
            <person name="Sproer C."/>
            <person name="Covarrubias P.C."/>
            <person name="Sand W."/>
            <person name="Quatrini R."/>
            <person name="Vera M."/>
        </authorList>
    </citation>
    <scope>NUCLEOTIDE SEQUENCE [LARGE SCALE GENOMIC DNA]</scope>
    <source>
        <strain evidence="10">m-1</strain>
    </source>
</reference>
<feature type="binding site" evidence="7">
    <location>
        <position position="144"/>
    </location>
    <ligand>
        <name>Mg(2+)</name>
        <dbReference type="ChEBI" id="CHEBI:18420"/>
    </ligand>
</feature>
<evidence type="ECO:0000256" key="3">
    <source>
        <dbReference type="ARBA" id="ARBA00022679"/>
    </source>
</evidence>
<evidence type="ECO:0000256" key="1">
    <source>
        <dbReference type="ARBA" id="ARBA00004651"/>
    </source>
</evidence>
<evidence type="ECO:0000256" key="2">
    <source>
        <dbReference type="ARBA" id="ARBA00022475"/>
    </source>
</evidence>
<feature type="binding site" evidence="7">
    <location>
        <position position="204"/>
    </location>
    <ligand>
        <name>Mg(2+)</name>
        <dbReference type="ChEBI" id="CHEBI:18420"/>
    </ligand>
</feature>
<accession>A0A368HLS5</accession>
<name>A0A368HLS5_9GAMM</name>